<protein>
    <submittedName>
        <fullName evidence="10">ATP-binding cassette domain-containing protein</fullName>
    </submittedName>
</protein>
<dbReference type="FunFam" id="3.40.50.300:FF:000056">
    <property type="entry name" value="Cell division ATP-binding protein FtsE"/>
    <property type="match status" value="1"/>
</dbReference>
<dbReference type="InterPro" id="IPR045865">
    <property type="entry name" value="ACT-like_dom_sf"/>
</dbReference>
<evidence type="ECO:0000256" key="7">
    <source>
        <dbReference type="ARBA" id="ARBA00022970"/>
    </source>
</evidence>
<dbReference type="PANTHER" id="PTHR43166:SF30">
    <property type="entry name" value="METHIONINE IMPORT ATP-BINDING PROTEIN METN"/>
    <property type="match status" value="1"/>
</dbReference>
<dbReference type="GO" id="GO:0005886">
    <property type="term" value="C:plasma membrane"/>
    <property type="evidence" value="ECO:0007669"/>
    <property type="project" value="UniProtKB-ARBA"/>
</dbReference>
<dbReference type="InterPro" id="IPR003439">
    <property type="entry name" value="ABC_transporter-like_ATP-bd"/>
</dbReference>
<dbReference type="PANTHER" id="PTHR43166">
    <property type="entry name" value="AMINO ACID IMPORT ATP-BINDING PROTEIN"/>
    <property type="match status" value="1"/>
</dbReference>
<organism evidence="10 11">
    <name type="scientific">Anaerosphaera multitolerans</name>
    <dbReference type="NCBI Taxonomy" id="2487351"/>
    <lineage>
        <taxon>Bacteria</taxon>
        <taxon>Bacillati</taxon>
        <taxon>Bacillota</taxon>
        <taxon>Tissierellia</taxon>
        <taxon>Tissierellales</taxon>
        <taxon>Peptoniphilaceae</taxon>
        <taxon>Anaerosphaera</taxon>
    </lineage>
</organism>
<accession>A0A437S8K1</accession>
<dbReference type="InterPro" id="IPR017871">
    <property type="entry name" value="ABC_transporter-like_CS"/>
</dbReference>
<keyword evidence="6" id="KW-1278">Translocase</keyword>
<keyword evidence="11" id="KW-1185">Reference proteome</keyword>
<dbReference type="RefSeq" id="WP_127724232.1">
    <property type="nucleotide sequence ID" value="NZ_RLIH01000004.1"/>
</dbReference>
<dbReference type="PROSITE" id="PS50893">
    <property type="entry name" value="ABC_TRANSPORTER_2"/>
    <property type="match status" value="1"/>
</dbReference>
<comment type="caution">
    <text evidence="10">The sequence shown here is derived from an EMBL/GenBank/DDBJ whole genome shotgun (WGS) entry which is preliminary data.</text>
</comment>
<reference evidence="10 11" key="1">
    <citation type="submission" date="2018-11" db="EMBL/GenBank/DDBJ databases">
        <title>Genome sequencing and assembly of Anaerosphaera sp. nov., GS7-6-2.</title>
        <authorList>
            <person name="Rettenmaier R."/>
            <person name="Liebl W."/>
            <person name="Zverlov V."/>
        </authorList>
    </citation>
    <scope>NUCLEOTIDE SEQUENCE [LARGE SCALE GENOMIC DNA]</scope>
    <source>
        <strain evidence="10 11">GS7-6-2</strain>
    </source>
</reference>
<dbReference type="InterPro" id="IPR041701">
    <property type="entry name" value="MetN_ABC"/>
</dbReference>
<feature type="domain" description="ABC transporter" evidence="9">
    <location>
        <begin position="2"/>
        <end position="241"/>
    </location>
</feature>
<keyword evidence="8" id="KW-0472">Membrane</keyword>
<dbReference type="Pfam" id="PF09383">
    <property type="entry name" value="NIL"/>
    <property type="match status" value="1"/>
</dbReference>
<keyword evidence="3" id="KW-1003">Cell membrane</keyword>
<dbReference type="SMART" id="SM00382">
    <property type="entry name" value="AAA"/>
    <property type="match status" value="1"/>
</dbReference>
<dbReference type="Gene3D" id="3.40.50.300">
    <property type="entry name" value="P-loop containing nucleotide triphosphate hydrolases"/>
    <property type="match status" value="1"/>
</dbReference>
<dbReference type="InterPro" id="IPR003593">
    <property type="entry name" value="AAA+_ATPase"/>
</dbReference>
<dbReference type="InterPro" id="IPR027417">
    <property type="entry name" value="P-loop_NTPase"/>
</dbReference>
<dbReference type="SMART" id="SM00930">
    <property type="entry name" value="NIL"/>
    <property type="match status" value="1"/>
</dbReference>
<dbReference type="OrthoDB" id="9802264at2"/>
<dbReference type="Proteomes" id="UP000288812">
    <property type="component" value="Unassembled WGS sequence"/>
</dbReference>
<evidence type="ECO:0000256" key="1">
    <source>
        <dbReference type="ARBA" id="ARBA00005417"/>
    </source>
</evidence>
<dbReference type="SUPFAM" id="SSF52540">
    <property type="entry name" value="P-loop containing nucleoside triphosphate hydrolases"/>
    <property type="match status" value="1"/>
</dbReference>
<evidence type="ECO:0000259" key="9">
    <source>
        <dbReference type="PROSITE" id="PS50893"/>
    </source>
</evidence>
<proteinExistence type="inferred from homology"/>
<dbReference type="SUPFAM" id="SSF55021">
    <property type="entry name" value="ACT-like"/>
    <property type="match status" value="1"/>
</dbReference>
<evidence type="ECO:0000256" key="4">
    <source>
        <dbReference type="ARBA" id="ARBA00022741"/>
    </source>
</evidence>
<dbReference type="InterPro" id="IPR050086">
    <property type="entry name" value="MetN_ABC_transporter-like"/>
</dbReference>
<evidence type="ECO:0000256" key="6">
    <source>
        <dbReference type="ARBA" id="ARBA00022967"/>
    </source>
</evidence>
<dbReference type="PROSITE" id="PS00211">
    <property type="entry name" value="ABC_TRANSPORTER_1"/>
    <property type="match status" value="1"/>
</dbReference>
<name>A0A437S8K1_9FIRM</name>
<evidence type="ECO:0000313" key="10">
    <source>
        <dbReference type="EMBL" id="RVU55157.1"/>
    </source>
</evidence>
<evidence type="ECO:0000256" key="8">
    <source>
        <dbReference type="ARBA" id="ARBA00023136"/>
    </source>
</evidence>
<keyword evidence="5 10" id="KW-0067">ATP-binding</keyword>
<evidence type="ECO:0000256" key="5">
    <source>
        <dbReference type="ARBA" id="ARBA00022840"/>
    </source>
</evidence>
<keyword evidence="4" id="KW-0547">Nucleotide-binding</keyword>
<dbReference type="AlphaFoldDB" id="A0A437S8K1"/>
<evidence type="ECO:0000256" key="2">
    <source>
        <dbReference type="ARBA" id="ARBA00022448"/>
    </source>
</evidence>
<sequence length="335" mass="37681">MIEVKNLKKSFENEKEEFHAVNGVSFSVEKGEIFGIIGLSGAGKSTLVRCINRLEEPNEGEVLIDGVDILKLSKEELLKERKEIGMIFQSFNLFMQKTVAENISFPLEISKVPKTEIEKRVDELLEFIDLKEKKYSYPAELSGGQKQRVAIARAIATNPKVLLSDEGTSALDPANTESILSLFKKIVTQYKMTIIMITHQMEVAKDICDRIAVMDSGKIIEENTTEELFRNPKNKITRSFIKNLQEDAIEEKLIAEKFKGSVYRLGYGESTYQAPILSRCMKNYDVELSIISGNVNTIGQSSVGHLNIEITGDEAEKEKAIDYLKENGVTVEEIK</sequence>
<dbReference type="InterPro" id="IPR018449">
    <property type="entry name" value="NIL_domain"/>
</dbReference>
<keyword evidence="7" id="KW-0029">Amino-acid transport</keyword>
<dbReference type="Gene3D" id="3.30.70.260">
    <property type="match status" value="1"/>
</dbReference>
<dbReference type="CDD" id="cd03258">
    <property type="entry name" value="ABC_MetN_methionine_transporter"/>
    <property type="match status" value="1"/>
</dbReference>
<gene>
    <name evidence="10" type="ORF">EF514_03890</name>
</gene>
<dbReference type="GO" id="GO:0006865">
    <property type="term" value="P:amino acid transport"/>
    <property type="evidence" value="ECO:0007669"/>
    <property type="project" value="UniProtKB-KW"/>
</dbReference>
<evidence type="ECO:0000313" key="11">
    <source>
        <dbReference type="Proteomes" id="UP000288812"/>
    </source>
</evidence>
<dbReference type="GO" id="GO:0005524">
    <property type="term" value="F:ATP binding"/>
    <property type="evidence" value="ECO:0007669"/>
    <property type="project" value="UniProtKB-KW"/>
</dbReference>
<dbReference type="Pfam" id="PF00005">
    <property type="entry name" value="ABC_tran"/>
    <property type="match status" value="1"/>
</dbReference>
<dbReference type="EMBL" id="RLIH01000004">
    <property type="protein sequence ID" value="RVU55157.1"/>
    <property type="molecule type" value="Genomic_DNA"/>
</dbReference>
<dbReference type="GO" id="GO:0016887">
    <property type="term" value="F:ATP hydrolysis activity"/>
    <property type="evidence" value="ECO:0007669"/>
    <property type="project" value="InterPro"/>
</dbReference>
<keyword evidence="2" id="KW-0813">Transport</keyword>
<evidence type="ECO:0000256" key="3">
    <source>
        <dbReference type="ARBA" id="ARBA00022475"/>
    </source>
</evidence>
<comment type="similarity">
    <text evidence="1">Belongs to the ABC transporter superfamily.</text>
</comment>